<dbReference type="AlphaFoldDB" id="A0AAV0WVT5"/>
<reference evidence="1 2" key="1">
    <citation type="submission" date="2023-01" db="EMBL/GenBank/DDBJ databases">
        <authorList>
            <person name="Whitehead M."/>
        </authorList>
    </citation>
    <scope>NUCLEOTIDE SEQUENCE [LARGE SCALE GENOMIC DNA]</scope>
</reference>
<sequence>MIQKYKNILKELSEIESSMYSLETHVSVLYQSYDDNESYKKNFKKLIGYFKEIHNELSDHIMSHWIDNYFF</sequence>
<dbReference type="EMBL" id="CARXXK010000002">
    <property type="protein sequence ID" value="CAI6359642.1"/>
    <property type="molecule type" value="Genomic_DNA"/>
</dbReference>
<organism evidence="1 2">
    <name type="scientific">Macrosiphum euphorbiae</name>
    <name type="common">potato aphid</name>
    <dbReference type="NCBI Taxonomy" id="13131"/>
    <lineage>
        <taxon>Eukaryota</taxon>
        <taxon>Metazoa</taxon>
        <taxon>Ecdysozoa</taxon>
        <taxon>Arthropoda</taxon>
        <taxon>Hexapoda</taxon>
        <taxon>Insecta</taxon>
        <taxon>Pterygota</taxon>
        <taxon>Neoptera</taxon>
        <taxon>Paraneoptera</taxon>
        <taxon>Hemiptera</taxon>
        <taxon>Sternorrhyncha</taxon>
        <taxon>Aphidomorpha</taxon>
        <taxon>Aphidoidea</taxon>
        <taxon>Aphididae</taxon>
        <taxon>Macrosiphini</taxon>
        <taxon>Macrosiphum</taxon>
    </lineage>
</organism>
<accession>A0AAV0WVT5</accession>
<evidence type="ECO:0000313" key="2">
    <source>
        <dbReference type="Proteomes" id="UP001160148"/>
    </source>
</evidence>
<proteinExistence type="predicted"/>
<gene>
    <name evidence="1" type="ORF">MEUPH1_LOCUS15032</name>
</gene>
<protein>
    <submittedName>
        <fullName evidence="1">Uncharacterized protein</fullName>
    </submittedName>
</protein>
<comment type="caution">
    <text evidence="1">The sequence shown here is derived from an EMBL/GenBank/DDBJ whole genome shotgun (WGS) entry which is preliminary data.</text>
</comment>
<evidence type="ECO:0000313" key="1">
    <source>
        <dbReference type="EMBL" id="CAI6359642.1"/>
    </source>
</evidence>
<name>A0AAV0WVT5_9HEMI</name>
<keyword evidence="2" id="KW-1185">Reference proteome</keyword>
<dbReference type="Proteomes" id="UP001160148">
    <property type="component" value="Unassembled WGS sequence"/>
</dbReference>